<evidence type="ECO:0000256" key="6">
    <source>
        <dbReference type="ARBA" id="ARBA00022962"/>
    </source>
</evidence>
<dbReference type="PIRSF" id="PIRSF001589">
    <property type="entry name" value="Asn_synthetase_glu-h"/>
    <property type="match status" value="1"/>
</dbReference>
<dbReference type="GO" id="GO:0005524">
    <property type="term" value="F:ATP binding"/>
    <property type="evidence" value="ECO:0007669"/>
    <property type="project" value="UniProtKB-KW"/>
</dbReference>
<dbReference type="PROSITE" id="PS51278">
    <property type="entry name" value="GATASE_TYPE_2"/>
    <property type="match status" value="1"/>
</dbReference>
<feature type="domain" description="Glutamine amidotransferase type-2" evidence="11">
    <location>
        <begin position="2"/>
        <end position="207"/>
    </location>
</feature>
<evidence type="ECO:0000256" key="2">
    <source>
        <dbReference type="ARBA" id="ARBA00005752"/>
    </source>
</evidence>
<feature type="site" description="Important for beta-aspartyl-AMP intermediate formation" evidence="10">
    <location>
        <position position="358"/>
    </location>
</feature>
<dbReference type="EMBL" id="CP015583">
    <property type="protein sequence ID" value="APT57670.1"/>
    <property type="molecule type" value="Genomic_DNA"/>
</dbReference>
<evidence type="ECO:0000256" key="9">
    <source>
        <dbReference type="PIRSR" id="PIRSR001589-2"/>
    </source>
</evidence>
<dbReference type="Pfam" id="PF13537">
    <property type="entry name" value="GATase_7"/>
    <property type="match status" value="1"/>
</dbReference>
<keyword evidence="8" id="KW-0061">Asparagine biosynthesis</keyword>
<dbReference type="NCBIfam" id="TIGR01536">
    <property type="entry name" value="asn_synth_AEB"/>
    <property type="match status" value="1"/>
</dbReference>
<dbReference type="InterPro" id="IPR014729">
    <property type="entry name" value="Rossmann-like_a/b/a_fold"/>
</dbReference>
<evidence type="ECO:0000313" key="13">
    <source>
        <dbReference type="Proteomes" id="UP000185494"/>
    </source>
</evidence>
<dbReference type="Gene3D" id="3.40.50.620">
    <property type="entry name" value="HUPs"/>
    <property type="match status" value="1"/>
</dbReference>
<dbReference type="Proteomes" id="UP000185494">
    <property type="component" value="Chromosome 1"/>
</dbReference>
<evidence type="ECO:0000313" key="12">
    <source>
        <dbReference type="EMBL" id="APT57670.1"/>
    </source>
</evidence>
<dbReference type="Pfam" id="PF00733">
    <property type="entry name" value="Asn_synthase"/>
    <property type="match status" value="1"/>
</dbReference>
<dbReference type="RefSeq" id="WP_075798494.1">
    <property type="nucleotide sequence ID" value="NZ_CP015583.1"/>
</dbReference>
<comment type="catalytic activity">
    <reaction evidence="7">
        <text>L-aspartate + L-glutamine + ATP + H2O = L-asparagine + L-glutamate + AMP + diphosphate + H(+)</text>
        <dbReference type="Rhea" id="RHEA:12228"/>
        <dbReference type="ChEBI" id="CHEBI:15377"/>
        <dbReference type="ChEBI" id="CHEBI:15378"/>
        <dbReference type="ChEBI" id="CHEBI:29985"/>
        <dbReference type="ChEBI" id="CHEBI:29991"/>
        <dbReference type="ChEBI" id="CHEBI:30616"/>
        <dbReference type="ChEBI" id="CHEBI:33019"/>
        <dbReference type="ChEBI" id="CHEBI:58048"/>
        <dbReference type="ChEBI" id="CHEBI:58359"/>
        <dbReference type="ChEBI" id="CHEBI:456215"/>
        <dbReference type="EC" id="6.3.5.4"/>
    </reaction>
</comment>
<dbReference type="GO" id="GO:0004066">
    <property type="term" value="F:asparagine synthase (glutamine-hydrolyzing) activity"/>
    <property type="evidence" value="ECO:0007669"/>
    <property type="project" value="UniProtKB-EC"/>
</dbReference>
<dbReference type="InterPro" id="IPR051786">
    <property type="entry name" value="ASN_synthetase/amidase"/>
</dbReference>
<feature type="active site" description="For GATase activity" evidence="8">
    <location>
        <position position="2"/>
    </location>
</feature>
<dbReference type="EC" id="6.3.5.4" evidence="3"/>
<organism evidence="12 13">
    <name type="scientific">Roseomonas gilardii</name>
    <dbReference type="NCBI Taxonomy" id="257708"/>
    <lineage>
        <taxon>Bacteria</taxon>
        <taxon>Pseudomonadati</taxon>
        <taxon>Pseudomonadota</taxon>
        <taxon>Alphaproteobacteria</taxon>
        <taxon>Acetobacterales</taxon>
        <taxon>Roseomonadaceae</taxon>
        <taxon>Roseomonas</taxon>
    </lineage>
</organism>
<evidence type="ECO:0000256" key="8">
    <source>
        <dbReference type="PIRSR" id="PIRSR001589-1"/>
    </source>
</evidence>
<keyword evidence="4 9" id="KW-0547">Nucleotide-binding</keyword>
<evidence type="ECO:0000256" key="3">
    <source>
        <dbReference type="ARBA" id="ARBA00012737"/>
    </source>
</evidence>
<gene>
    <name evidence="12" type="ORF">RGI145_11705</name>
</gene>
<dbReference type="eggNOG" id="COG0367">
    <property type="taxonomic scope" value="Bacteria"/>
</dbReference>
<evidence type="ECO:0000256" key="10">
    <source>
        <dbReference type="PIRSR" id="PIRSR001589-3"/>
    </source>
</evidence>
<evidence type="ECO:0000256" key="1">
    <source>
        <dbReference type="ARBA" id="ARBA00005187"/>
    </source>
</evidence>
<dbReference type="CDD" id="cd00712">
    <property type="entry name" value="AsnB"/>
    <property type="match status" value="1"/>
</dbReference>
<dbReference type="GO" id="GO:0005829">
    <property type="term" value="C:cytosol"/>
    <property type="evidence" value="ECO:0007669"/>
    <property type="project" value="TreeGrafter"/>
</dbReference>
<dbReference type="GO" id="GO:0006529">
    <property type="term" value="P:asparagine biosynthetic process"/>
    <property type="evidence" value="ECO:0007669"/>
    <property type="project" value="UniProtKB-KW"/>
</dbReference>
<sequence length="584" mass="63478">MCGIAGLALRTGQAPDSRVLEALTRALAHRGPDGQGHHVVGPVALAHTRLAIIDLETGDQPLFAGPAALVGNGEIYNNPELRAANAFSCATGSDCEPPLHLWRQEGIRFADGLRGMWALAIHDRSARRVVLSRDPFGIKPLYIAEVAGGVAFASEPQALVAAGLVAPKVRAESRDELMQLQFTTGAETIFEGIQRVLPGETLAISDGAVVERHRQPALPEGGPEEIGEAEAIARFGRAFAEAVEFHQRADVPYGMFLSGGTDSAAVLHAMSRLNERPVLAFTAGFDTGDKDEREQAAAAAKAAGARHVRLEVTEAEVWRHLPEIVGAMDDPAADYAIVPTWFLARRAREEVKVVLSGEGGDEILAGYGRHRSAMRPWWLGGKAMRAHGTFDRLDVLRDPPRLWRDGFEAAETAAATPGRTRLMAAQALDIADWLPNDLLLKLDRCLMAHGVEGRVPFLDRAVTEACWRLPDGLKVRRETGKWLLRQWLAQNFPASQPFAKKKGFTVPMGAWIASAADRLAPLVAAQPGVAEIARPERILPLFRAAGGKREGFAAWHLLFYALWHARHVERRAMQGDVFEALAAR</sequence>
<dbReference type="STRING" id="257708.RGI145_11705"/>
<evidence type="ECO:0000259" key="11">
    <source>
        <dbReference type="PROSITE" id="PS51278"/>
    </source>
</evidence>
<dbReference type="InterPro" id="IPR006426">
    <property type="entry name" value="Asn_synth_AEB"/>
</dbReference>
<name>A0A1L7AG33_9PROT</name>
<dbReference type="CDD" id="cd01991">
    <property type="entry name" value="Asn_synthase_B_C"/>
    <property type="match status" value="1"/>
</dbReference>
<dbReference type="InterPro" id="IPR017932">
    <property type="entry name" value="GATase_2_dom"/>
</dbReference>
<keyword evidence="6 8" id="KW-0315">Glutamine amidotransferase</keyword>
<evidence type="ECO:0000256" key="7">
    <source>
        <dbReference type="ARBA" id="ARBA00048741"/>
    </source>
</evidence>
<feature type="binding site" evidence="9">
    <location>
        <begin position="356"/>
        <end position="357"/>
    </location>
    <ligand>
        <name>ATP</name>
        <dbReference type="ChEBI" id="CHEBI:30616"/>
    </ligand>
</feature>
<comment type="pathway">
    <text evidence="1">Amino-acid biosynthesis; L-asparagine biosynthesis; L-asparagine from L-aspartate (L-Gln route): step 1/1.</text>
</comment>
<dbReference type="PANTHER" id="PTHR43284:SF1">
    <property type="entry name" value="ASPARAGINE SYNTHETASE"/>
    <property type="match status" value="1"/>
</dbReference>
<accession>A0A1L7AG33</accession>
<dbReference type="AlphaFoldDB" id="A0A1L7AG33"/>
<keyword evidence="8" id="KW-0028">Amino-acid biosynthesis</keyword>
<protein>
    <recommendedName>
        <fullName evidence="3">asparagine synthase (glutamine-hydrolyzing)</fullName>
        <ecNumber evidence="3">6.3.5.4</ecNumber>
    </recommendedName>
</protein>
<comment type="similarity">
    <text evidence="2">Belongs to the asparagine synthetase family.</text>
</comment>
<evidence type="ECO:0000256" key="5">
    <source>
        <dbReference type="ARBA" id="ARBA00022840"/>
    </source>
</evidence>
<proteinExistence type="inferred from homology"/>
<dbReference type="KEGG" id="rgi:RGI145_11705"/>
<dbReference type="InterPro" id="IPR029055">
    <property type="entry name" value="Ntn_hydrolases_N"/>
</dbReference>
<keyword evidence="5 9" id="KW-0067">ATP-binding</keyword>
<dbReference type="SUPFAM" id="SSF56235">
    <property type="entry name" value="N-terminal nucleophile aminohydrolases (Ntn hydrolases)"/>
    <property type="match status" value="1"/>
</dbReference>
<dbReference type="SUPFAM" id="SSF52402">
    <property type="entry name" value="Adenine nucleotide alpha hydrolases-like"/>
    <property type="match status" value="1"/>
</dbReference>
<dbReference type="InterPro" id="IPR001962">
    <property type="entry name" value="Asn_synthase"/>
</dbReference>
<evidence type="ECO:0000256" key="4">
    <source>
        <dbReference type="ARBA" id="ARBA00022741"/>
    </source>
</evidence>
<feature type="binding site" evidence="9">
    <location>
        <position position="94"/>
    </location>
    <ligand>
        <name>L-glutamine</name>
        <dbReference type="ChEBI" id="CHEBI:58359"/>
    </ligand>
</feature>
<dbReference type="Gene3D" id="3.60.20.10">
    <property type="entry name" value="Glutamine Phosphoribosylpyrophosphate, subunit 1, domain 1"/>
    <property type="match status" value="1"/>
</dbReference>
<dbReference type="PANTHER" id="PTHR43284">
    <property type="entry name" value="ASPARAGINE SYNTHETASE (GLUTAMINE-HYDROLYZING)"/>
    <property type="match status" value="1"/>
</dbReference>
<reference evidence="12 13" key="1">
    <citation type="submission" date="2016-05" db="EMBL/GenBank/DDBJ databases">
        <title>Complete Genome and Methylome Analysis of Psychrotrophic Bacterial Isolates from Antarctic Lake Untersee.</title>
        <authorList>
            <person name="Fomenkov A."/>
            <person name="Akimov V.N."/>
            <person name="Vasilyeva L.V."/>
            <person name="Andersen D."/>
            <person name="Vincze T."/>
            <person name="Roberts R.J."/>
        </authorList>
    </citation>
    <scope>NUCLEOTIDE SEQUENCE [LARGE SCALE GENOMIC DNA]</scope>
    <source>
        <strain evidence="12 13">U14-5</strain>
    </source>
</reference>
<dbReference type="InterPro" id="IPR033738">
    <property type="entry name" value="AsnB_N"/>
</dbReference>